<gene>
    <name evidence="1" type="ORF">B0A55_02630</name>
</gene>
<dbReference type="Proteomes" id="UP000309340">
    <property type="component" value="Unassembled WGS sequence"/>
</dbReference>
<evidence type="ECO:0000313" key="2">
    <source>
        <dbReference type="Proteomes" id="UP000309340"/>
    </source>
</evidence>
<dbReference type="AlphaFoldDB" id="A0A4U0XYW4"/>
<proteinExistence type="predicted"/>
<evidence type="ECO:0000313" key="1">
    <source>
        <dbReference type="EMBL" id="TKA81198.1"/>
    </source>
</evidence>
<sequence>MKRESPMPQGKTSFRQRREVDRVMENVDKQIKAYRTKSFDNYINAGIRINLKPTLTACHLVSRKGRYLGFDEYLVDIWGEEEYAVSVCISRNGLVQFRHLDKWLNVSEYLRHLKVKIDPQYTDGTPQIRSELQAQWWAANGKTFPLLQLPRELRDVIYANAFGPKIEPYPTSRVRKGAIAKPQRGAALMRVSKQVLAEVRSLLERQTPFLIEHKRIMALLLASPSRRTHIRRLELALSHNEFLKLFGFKIPDEKVCCTLRPAEALREMRLKHLKLRIAPPSLITGSAVLDGACQRIATRWILAAAWPYVRGHPVEVAGYVKRQQKADFEALCLDAKKQCEQWYGLRVAIGDTEGSLAEYDEWVEWVDGEEDGGVRVAEGPSNDVRHLIPNNQVGELPPRCMCDKPCTAGGWTDED</sequence>
<organism evidence="1 2">
    <name type="scientific">Friedmanniomyces simplex</name>
    <dbReference type="NCBI Taxonomy" id="329884"/>
    <lineage>
        <taxon>Eukaryota</taxon>
        <taxon>Fungi</taxon>
        <taxon>Dikarya</taxon>
        <taxon>Ascomycota</taxon>
        <taxon>Pezizomycotina</taxon>
        <taxon>Dothideomycetes</taxon>
        <taxon>Dothideomycetidae</taxon>
        <taxon>Mycosphaerellales</taxon>
        <taxon>Teratosphaeriaceae</taxon>
        <taxon>Friedmanniomyces</taxon>
    </lineage>
</organism>
<reference evidence="1 2" key="1">
    <citation type="submission" date="2017-03" db="EMBL/GenBank/DDBJ databases">
        <title>Genomes of endolithic fungi from Antarctica.</title>
        <authorList>
            <person name="Coleine C."/>
            <person name="Masonjones S."/>
            <person name="Stajich J.E."/>
        </authorList>
    </citation>
    <scope>NUCLEOTIDE SEQUENCE [LARGE SCALE GENOMIC DNA]</scope>
    <source>
        <strain evidence="1 2">CCFEE 5184</strain>
    </source>
</reference>
<accession>A0A4U0XYW4</accession>
<keyword evidence="2" id="KW-1185">Reference proteome</keyword>
<protein>
    <submittedName>
        <fullName evidence="1">Uncharacterized protein</fullName>
    </submittedName>
</protein>
<dbReference type="EMBL" id="NAJQ01000056">
    <property type="protein sequence ID" value="TKA81198.1"/>
    <property type="molecule type" value="Genomic_DNA"/>
</dbReference>
<name>A0A4U0XYW4_9PEZI</name>
<dbReference type="OrthoDB" id="5335493at2759"/>
<dbReference type="STRING" id="329884.A0A4U0XYW4"/>
<comment type="caution">
    <text evidence="1">The sequence shown here is derived from an EMBL/GenBank/DDBJ whole genome shotgun (WGS) entry which is preliminary data.</text>
</comment>